<comment type="pathway">
    <text evidence="2 14">Phospholipid metabolism; CDP-diacylglycerol biosynthesis; CDP-diacylglycerol from sn-glycerol 3-phosphate: step 1/3.</text>
</comment>
<dbReference type="InterPro" id="IPR028354">
    <property type="entry name" value="GPAT_PlsB"/>
</dbReference>
<sequence>MNLITAIKNGLFRLKQRLVLTLVNTKIIGPTAQDLGLDSSKPIVYALQYKSHGQELVIDKVITDAGLPSILDTEIGEQKKSINPFFSSYKRAGAPFRKRGTPLVSKRLTRWIDLIRDQDDQDIQIVPVIVYWGRSPDKERSFLKIWTQSSGTLGGRLSTIFAILLNGRETAIRFSAPISLRQLIDEGKDTEIIARKLSRVLRVHFRQVNATVLGPDLSHRSTLVHQIPRKPLVLEAIEEEMKTKNISRKKAKAQALKYADEIAAHMTHGAIRFLDVVLTWVWNKIYNGVNVYNIERLQNANKDNEIIYVPCHRSHIDYLLLSYVLYHNGLQVPHIAAGINLNMPVVGPILRRGGAFFMRRTFKGNKLYAAVFDEYLHSVFSQGYSTEYFVEGGRSRTGRTLNPKAGMLAMTLRSYLRDSRKPIIFMPVYVGYEKVFESSSYQGELKGKKKKKEGLGSIVSSIRSMKRSFGKVRVTFGNPISFDKLLDNEQPNWREQRSDNNFKPEWAPKVVNKLALEVATQINNAASVNPINLVAMGLLATPYFAMDAQLLANQLDDYKRLLKSLPYTDLVEIPEGDGKDWIEYAENMGMISIAKHSLGDIIQADDHQAVSLSYYRNNVFHIFAMPSLLASLFVNNREHKLEEIQILCKFLYPFFKAELFLRWELEELPEVVESWLEALVGLGLLESHADLFSRPAASSNEYVKLSGLGNVAMQTQNRYFLTLSLLNKVGSGHINAKELEEQSSVLASRISILHGINTPEFFDKNLFRTLIELLIEQGLLVVNEEDNLTFDDSLTAMTEELEPVLDASLRQSILQITWQQ</sequence>
<evidence type="ECO:0000256" key="4">
    <source>
        <dbReference type="ARBA" id="ARBA00007937"/>
    </source>
</evidence>
<dbReference type="CDD" id="cd07993">
    <property type="entry name" value="LPLAT_DHAPAT-like"/>
    <property type="match status" value="1"/>
</dbReference>
<protein>
    <recommendedName>
        <fullName evidence="6 14">Glycerol-3-phosphate acyltransferase</fullName>
        <shortName evidence="14">GPAT</shortName>
        <ecNumber evidence="5 14">2.3.1.15</ecNumber>
    </recommendedName>
</protein>
<dbReference type="OrthoDB" id="335193at2"/>
<dbReference type="PATRIC" id="fig|698738.3.peg.1529"/>
<evidence type="ECO:0000256" key="13">
    <source>
        <dbReference type="ARBA" id="ARBA00048427"/>
    </source>
</evidence>
<keyword evidence="8 14" id="KW-0808">Transferase</keyword>
<dbReference type="InterPro" id="IPR045520">
    <property type="entry name" value="GPAT/DHAPAT_C"/>
</dbReference>
<keyword evidence="14" id="KW-0443">Lipid metabolism</keyword>
<evidence type="ECO:0000256" key="5">
    <source>
        <dbReference type="ARBA" id="ARBA00013113"/>
    </source>
</evidence>
<dbReference type="KEGG" id="oai:OLEAN_C14790"/>
<dbReference type="PIRSF" id="PIRSF000437">
    <property type="entry name" value="GPAT_DHAPAT"/>
    <property type="match status" value="1"/>
</dbReference>
<keyword evidence="14" id="KW-0444">Lipid biosynthesis</keyword>
<dbReference type="HOGENOM" id="CLU_015407_0_0_6"/>
<evidence type="ECO:0000256" key="12">
    <source>
        <dbReference type="ARBA" id="ARBA00023315"/>
    </source>
</evidence>
<gene>
    <name evidence="14 16" type="primary">plsB</name>
    <name evidence="16" type="ORF">OLEAN_C14790</name>
</gene>
<keyword evidence="11 14" id="KW-1208">Phospholipid metabolism</keyword>
<dbReference type="UniPathway" id="UPA00557">
    <property type="reaction ID" value="UER00612"/>
</dbReference>
<dbReference type="EMBL" id="FO203512">
    <property type="protein sequence ID" value="CCK75655.1"/>
    <property type="molecule type" value="Genomic_DNA"/>
</dbReference>
<dbReference type="STRING" id="698738.OLEAN_C14790"/>
<dbReference type="Pfam" id="PF19277">
    <property type="entry name" value="GPAT_C"/>
    <property type="match status" value="1"/>
</dbReference>
<evidence type="ECO:0000259" key="15">
    <source>
        <dbReference type="SMART" id="SM00563"/>
    </source>
</evidence>
<evidence type="ECO:0000256" key="8">
    <source>
        <dbReference type="ARBA" id="ARBA00022679"/>
    </source>
</evidence>
<dbReference type="PANTHER" id="PTHR12563:SF17">
    <property type="entry name" value="DIHYDROXYACETONE PHOSPHATE ACYLTRANSFERASE"/>
    <property type="match status" value="1"/>
</dbReference>
<evidence type="ECO:0000256" key="1">
    <source>
        <dbReference type="ARBA" id="ARBA00004413"/>
    </source>
</evidence>
<reference evidence="16 17" key="1">
    <citation type="journal article" date="2013" name="Nat. Commun.">
        <title>Genome sequence and functional genomic analysis of the oil-degrading bacterium Oleispira antarctica.</title>
        <authorList>
            <person name="Kube M."/>
            <person name="Chernikova T.N."/>
            <person name="Al-Ramahi Y."/>
            <person name="Beloqui A."/>
            <person name="Lopez-Cortez N."/>
            <person name="Guazzaroni M.E."/>
            <person name="Heipieper H.J."/>
            <person name="Klages S."/>
            <person name="Kotsyurbenko O.R."/>
            <person name="Langer I."/>
            <person name="Nechitaylo T.Y."/>
            <person name="Lunsdorf H."/>
            <person name="Fernandez M."/>
            <person name="Juarez S."/>
            <person name="Ciordia S."/>
            <person name="Singer A."/>
            <person name="Kagan O."/>
            <person name="Egorova O."/>
            <person name="Petit P.A."/>
            <person name="Stogios P."/>
            <person name="Kim Y."/>
            <person name="Tchigvintsev A."/>
            <person name="Flick R."/>
            <person name="Denaro R."/>
            <person name="Genovese M."/>
            <person name="Albar J.P."/>
            <person name="Reva O.N."/>
            <person name="Martinez-Gomariz M."/>
            <person name="Tran H."/>
            <person name="Ferrer M."/>
            <person name="Savchenko A."/>
            <person name="Yakunin A.F."/>
            <person name="Yakimov M.M."/>
            <person name="Golyshina O.V."/>
            <person name="Reinhardt R."/>
            <person name="Golyshin P.N."/>
        </authorList>
    </citation>
    <scope>NUCLEOTIDE SEQUENCE [LARGE SCALE GENOMIC DNA]</scope>
</reference>
<keyword evidence="9 14" id="KW-0472">Membrane</keyword>
<dbReference type="Pfam" id="PF01553">
    <property type="entry name" value="Acyltransferase"/>
    <property type="match status" value="1"/>
</dbReference>
<dbReference type="GO" id="GO:0006631">
    <property type="term" value="P:fatty acid metabolic process"/>
    <property type="evidence" value="ECO:0007669"/>
    <property type="project" value="TreeGrafter"/>
</dbReference>
<keyword evidence="10 14" id="KW-0594">Phospholipid biosynthesis</keyword>
<evidence type="ECO:0000256" key="6">
    <source>
        <dbReference type="ARBA" id="ARBA00013432"/>
    </source>
</evidence>
<dbReference type="NCBIfam" id="NF003441">
    <property type="entry name" value="PRK04974.1"/>
    <property type="match status" value="1"/>
</dbReference>
<dbReference type="GO" id="GO:0016024">
    <property type="term" value="P:CDP-diacylglycerol biosynthetic process"/>
    <property type="evidence" value="ECO:0007669"/>
    <property type="project" value="UniProtKB-UniRule"/>
</dbReference>
<dbReference type="SMART" id="SM00563">
    <property type="entry name" value="PlsC"/>
    <property type="match status" value="1"/>
</dbReference>
<evidence type="ECO:0000256" key="9">
    <source>
        <dbReference type="ARBA" id="ARBA00023136"/>
    </source>
</evidence>
<evidence type="ECO:0000256" key="14">
    <source>
        <dbReference type="HAMAP-Rule" id="MF_00393"/>
    </source>
</evidence>
<keyword evidence="17" id="KW-1185">Reference proteome</keyword>
<feature type="domain" description="Phospholipid/glycerol acyltransferase" evidence="15">
    <location>
        <begin position="306"/>
        <end position="433"/>
    </location>
</feature>
<comment type="similarity">
    <text evidence="4 14">Belongs to the GPAT/DAPAT family.</text>
</comment>
<dbReference type="PANTHER" id="PTHR12563">
    <property type="entry name" value="GLYCEROL-3-PHOSPHATE ACYLTRANSFERASE"/>
    <property type="match status" value="1"/>
</dbReference>
<evidence type="ECO:0000256" key="11">
    <source>
        <dbReference type="ARBA" id="ARBA00023264"/>
    </source>
</evidence>
<dbReference type="GO" id="GO:0004366">
    <property type="term" value="F:glycerol-3-phosphate O-acyltransferase activity"/>
    <property type="evidence" value="ECO:0007669"/>
    <property type="project" value="UniProtKB-UniRule"/>
</dbReference>
<dbReference type="NCBIfam" id="TIGR03703">
    <property type="entry name" value="plsB"/>
    <property type="match status" value="1"/>
</dbReference>
<dbReference type="SUPFAM" id="SSF69593">
    <property type="entry name" value="Glycerol-3-phosphate (1)-acyltransferase"/>
    <property type="match status" value="1"/>
</dbReference>
<comment type="pathway">
    <text evidence="3">Lipid metabolism.</text>
</comment>
<organism evidence="16 17">
    <name type="scientific">Oleispira antarctica RB-8</name>
    <dbReference type="NCBI Taxonomy" id="698738"/>
    <lineage>
        <taxon>Bacteria</taxon>
        <taxon>Pseudomonadati</taxon>
        <taxon>Pseudomonadota</taxon>
        <taxon>Gammaproteobacteria</taxon>
        <taxon>Oceanospirillales</taxon>
        <taxon>Oceanospirillaceae</taxon>
        <taxon>Oleispira</taxon>
    </lineage>
</organism>
<dbReference type="InterPro" id="IPR022284">
    <property type="entry name" value="GPAT/DHAPAT"/>
</dbReference>
<keyword evidence="7 14" id="KW-1003">Cell membrane</keyword>
<evidence type="ECO:0000313" key="16">
    <source>
        <dbReference type="EMBL" id="CCK75655.1"/>
    </source>
</evidence>
<comment type="domain">
    <text evidence="14">The HXXXXD motif is essential for acyltransferase activity and may constitute the binding site for the phosphate moiety of the glycerol-3-phosphate.</text>
</comment>
<dbReference type="InterPro" id="IPR041728">
    <property type="entry name" value="GPAT/DHAPAT_LPLAT"/>
</dbReference>
<evidence type="ECO:0000256" key="2">
    <source>
        <dbReference type="ARBA" id="ARBA00004765"/>
    </source>
</evidence>
<dbReference type="EC" id="2.3.1.15" evidence="5 14"/>
<evidence type="ECO:0000256" key="10">
    <source>
        <dbReference type="ARBA" id="ARBA00023209"/>
    </source>
</evidence>
<dbReference type="Proteomes" id="UP000032749">
    <property type="component" value="Chromosome"/>
</dbReference>
<dbReference type="AlphaFoldDB" id="R4YLZ4"/>
<name>R4YLZ4_OLEAN</name>
<dbReference type="GO" id="GO:0005886">
    <property type="term" value="C:plasma membrane"/>
    <property type="evidence" value="ECO:0007669"/>
    <property type="project" value="UniProtKB-SubCell"/>
</dbReference>
<dbReference type="InterPro" id="IPR002123">
    <property type="entry name" value="Plipid/glycerol_acylTrfase"/>
</dbReference>
<evidence type="ECO:0000256" key="3">
    <source>
        <dbReference type="ARBA" id="ARBA00005189"/>
    </source>
</evidence>
<dbReference type="PIRSF" id="PIRSF500064">
    <property type="entry name" value="GPAT"/>
    <property type="match status" value="1"/>
</dbReference>
<comment type="catalytic activity">
    <reaction evidence="13 14">
        <text>sn-glycerol 3-phosphate + an acyl-CoA = a 1-acyl-sn-glycero-3-phosphate + CoA</text>
        <dbReference type="Rhea" id="RHEA:15325"/>
        <dbReference type="ChEBI" id="CHEBI:57287"/>
        <dbReference type="ChEBI" id="CHEBI:57597"/>
        <dbReference type="ChEBI" id="CHEBI:57970"/>
        <dbReference type="ChEBI" id="CHEBI:58342"/>
        <dbReference type="EC" id="2.3.1.15"/>
    </reaction>
</comment>
<evidence type="ECO:0000313" key="17">
    <source>
        <dbReference type="Proteomes" id="UP000032749"/>
    </source>
</evidence>
<dbReference type="HAMAP" id="MF_00393">
    <property type="entry name" value="Glyc3P_acyltrans"/>
    <property type="match status" value="1"/>
</dbReference>
<accession>R4YLZ4</accession>
<evidence type="ECO:0000256" key="7">
    <source>
        <dbReference type="ARBA" id="ARBA00022475"/>
    </source>
</evidence>
<proteinExistence type="inferred from homology"/>
<feature type="short sequence motif" description="HXXXXD motif" evidence="14">
    <location>
        <begin position="311"/>
        <end position="316"/>
    </location>
</feature>
<keyword evidence="12 14" id="KW-0012">Acyltransferase</keyword>
<comment type="subcellular location">
    <subcellularLocation>
        <location evidence="1 14">Cell membrane</location>
        <topology evidence="1 14">Peripheral membrane protein</topology>
        <orientation evidence="1 14">Cytoplasmic side</orientation>
    </subcellularLocation>
</comment>